<dbReference type="SMART" id="SM00271">
    <property type="entry name" value="DnaJ"/>
    <property type="match status" value="1"/>
</dbReference>
<feature type="domain" description="CR-type" evidence="9">
    <location>
        <begin position="142"/>
        <end position="224"/>
    </location>
</feature>
<dbReference type="InterPro" id="IPR036410">
    <property type="entry name" value="HSP_DnaJ_Cys-rich_dom_sf"/>
</dbReference>
<evidence type="ECO:0000256" key="3">
    <source>
        <dbReference type="ARBA" id="ARBA00022771"/>
    </source>
</evidence>
<keyword evidence="3 6" id="KW-0863">Zinc-finger</keyword>
<dbReference type="Gene3D" id="1.10.287.110">
    <property type="entry name" value="DnaJ domain"/>
    <property type="match status" value="1"/>
</dbReference>
<dbReference type="EMBL" id="GL996505">
    <property type="protein sequence ID" value="EGW30371.1"/>
    <property type="molecule type" value="Genomic_DNA"/>
</dbReference>
<dbReference type="OMA" id="KWHEDGD"/>
<dbReference type="SUPFAM" id="SSF49493">
    <property type="entry name" value="HSP40/DnaJ peptide-binding domain"/>
    <property type="match status" value="2"/>
</dbReference>
<keyword evidence="4 6" id="KW-0862">Zinc</keyword>
<proteinExistence type="predicted"/>
<dbReference type="GeneID" id="18874650"/>
<dbReference type="CDD" id="cd10719">
    <property type="entry name" value="DnaJ_zf"/>
    <property type="match status" value="1"/>
</dbReference>
<reference evidence="10 11" key="1">
    <citation type="journal article" date="2011" name="Proc. Natl. Acad. Sci. U.S.A.">
        <title>Comparative genomics of xylose-fermenting fungi for enhanced biofuel production.</title>
        <authorList>
            <person name="Wohlbach D.J."/>
            <person name="Kuo A."/>
            <person name="Sato T.K."/>
            <person name="Potts K.M."/>
            <person name="Salamov A.A."/>
            <person name="LaButti K.M."/>
            <person name="Sun H."/>
            <person name="Clum A."/>
            <person name="Pangilinan J.L."/>
            <person name="Lindquist E.A."/>
            <person name="Lucas S."/>
            <person name="Lapidus A."/>
            <person name="Jin M."/>
            <person name="Gunawan C."/>
            <person name="Balan V."/>
            <person name="Dale B.E."/>
            <person name="Jeffries T.W."/>
            <person name="Zinkel R."/>
            <person name="Barry K.W."/>
            <person name="Grigoriev I.V."/>
            <person name="Gasch A.P."/>
        </authorList>
    </citation>
    <scope>NUCLEOTIDE SEQUENCE [LARGE SCALE GENOMIC DNA]</scope>
    <source>
        <strain evidence="11">NRRL Y-27907 / 11-Y1</strain>
    </source>
</reference>
<dbReference type="Proteomes" id="UP000000709">
    <property type="component" value="Unassembled WGS sequence"/>
</dbReference>
<dbReference type="STRING" id="619300.G3ATZ5"/>
<keyword evidence="11" id="KW-1185">Reference proteome</keyword>
<protein>
    <recommendedName>
        <fullName evidence="12">DnaJ-related protein SCJ1</fullName>
    </recommendedName>
</protein>
<organism evidence="11">
    <name type="scientific">Spathaspora passalidarum (strain NRRL Y-27907 / 11-Y1)</name>
    <dbReference type="NCBI Taxonomy" id="619300"/>
    <lineage>
        <taxon>Eukaryota</taxon>
        <taxon>Fungi</taxon>
        <taxon>Dikarya</taxon>
        <taxon>Ascomycota</taxon>
        <taxon>Saccharomycotina</taxon>
        <taxon>Pichiomycetes</taxon>
        <taxon>Debaryomycetaceae</taxon>
        <taxon>Spathaspora</taxon>
    </lineage>
</organism>
<dbReference type="InterPro" id="IPR002939">
    <property type="entry name" value="DnaJ_C"/>
</dbReference>
<dbReference type="GO" id="GO:0051082">
    <property type="term" value="F:unfolded protein binding"/>
    <property type="evidence" value="ECO:0007669"/>
    <property type="project" value="InterPro"/>
</dbReference>
<evidence type="ECO:0008006" key="12">
    <source>
        <dbReference type="Google" id="ProtNLM"/>
    </source>
</evidence>
<evidence type="ECO:0000313" key="10">
    <source>
        <dbReference type="EMBL" id="EGW30371.1"/>
    </source>
</evidence>
<dbReference type="InterPro" id="IPR008971">
    <property type="entry name" value="HSP40/DnaJ_pept-bd"/>
</dbReference>
<evidence type="ECO:0000256" key="2">
    <source>
        <dbReference type="ARBA" id="ARBA00022737"/>
    </source>
</evidence>
<dbReference type="PANTHER" id="PTHR43888">
    <property type="entry name" value="DNAJ-LIKE-2, ISOFORM A-RELATED"/>
    <property type="match status" value="1"/>
</dbReference>
<dbReference type="PROSITE" id="PS00636">
    <property type="entry name" value="DNAJ_1"/>
    <property type="match status" value="1"/>
</dbReference>
<dbReference type="InParanoid" id="G3ATZ5"/>
<dbReference type="FunFam" id="2.10.230.10:FF:000002">
    <property type="entry name" value="Molecular chaperone DnaJ"/>
    <property type="match status" value="1"/>
</dbReference>
<dbReference type="eggNOG" id="KOG0712">
    <property type="taxonomic scope" value="Eukaryota"/>
</dbReference>
<feature type="domain" description="J" evidence="8">
    <location>
        <begin position="23"/>
        <end position="88"/>
    </location>
</feature>
<dbReference type="Gene3D" id="2.60.260.20">
    <property type="entry name" value="Urease metallochaperone UreE, N-terminal domain"/>
    <property type="match status" value="2"/>
</dbReference>
<evidence type="ECO:0000259" key="9">
    <source>
        <dbReference type="PROSITE" id="PS51188"/>
    </source>
</evidence>
<dbReference type="HOGENOM" id="CLU_017633_0_2_1"/>
<evidence type="ECO:0000256" key="4">
    <source>
        <dbReference type="ARBA" id="ARBA00022833"/>
    </source>
</evidence>
<evidence type="ECO:0000256" key="1">
    <source>
        <dbReference type="ARBA" id="ARBA00022723"/>
    </source>
</evidence>
<dbReference type="PROSITE" id="PS50076">
    <property type="entry name" value="DNAJ_2"/>
    <property type="match status" value="1"/>
</dbReference>
<dbReference type="OrthoDB" id="550424at2759"/>
<dbReference type="GO" id="GO:0008270">
    <property type="term" value="F:zinc ion binding"/>
    <property type="evidence" value="ECO:0007669"/>
    <property type="project" value="UniProtKB-KW"/>
</dbReference>
<dbReference type="InterPro" id="IPR018253">
    <property type="entry name" value="DnaJ_domain_CS"/>
</dbReference>
<name>G3ATZ5_SPAPN</name>
<dbReference type="SUPFAM" id="SSF46565">
    <property type="entry name" value="Chaperone J-domain"/>
    <property type="match status" value="1"/>
</dbReference>
<dbReference type="InterPro" id="IPR036869">
    <property type="entry name" value="J_dom_sf"/>
</dbReference>
<dbReference type="PRINTS" id="PR00625">
    <property type="entry name" value="JDOMAIN"/>
</dbReference>
<keyword evidence="5" id="KW-0143">Chaperone</keyword>
<dbReference type="Gene3D" id="2.10.230.10">
    <property type="entry name" value="Heat shock protein DnaJ, cysteine-rich domain"/>
    <property type="match status" value="1"/>
</dbReference>
<gene>
    <name evidence="10" type="ORF">SPAPADRAFT_63224</name>
</gene>
<evidence type="ECO:0000256" key="7">
    <source>
        <dbReference type="SAM" id="SignalP"/>
    </source>
</evidence>
<dbReference type="InterPro" id="IPR001305">
    <property type="entry name" value="HSP_DnaJ_Cys-rich_dom"/>
</dbReference>
<sequence>MQLSLLSTLWLLLTLVLAKQHHDFYQVLGVDKDATDKQIRSAYKQLSLKYHPDKNPGDEQAHDKFIEIGEAYEVLSNAEKRKNYDQYGDPEGNPHGGQQFDFGDMFGQFFGGGGGRQRQRGVRRGENVQVNLNVGLSDFYNGKITEFEVRMMNDCPTCEGTGSKDKEKHTCDRCKGSGIITVQHQLGPGMVQQVRMQCDQCGGVGKVITHPCDKCKGHGVMEGPRHYDIYIKPGQPRDSNHILEGEGHRNPNWVPGDLIINIREDFSKSWGYRRVQNNLYRTEPITLKEAMNGGWERKIKFLDAEDDTLVLKRAKGQIIVDGEVEIIKGKGMPVLVEHDEVEQFGDLFIQYKVIIPGDHNRTEKDEL</sequence>
<feature type="chain" id="PRO_5003442618" description="DnaJ-related protein SCJ1" evidence="7">
    <location>
        <begin position="19"/>
        <end position="367"/>
    </location>
</feature>
<feature type="zinc finger region" description="CR-type" evidence="6">
    <location>
        <begin position="142"/>
        <end position="224"/>
    </location>
</feature>
<keyword evidence="2" id="KW-0677">Repeat</keyword>
<dbReference type="CDD" id="cd06257">
    <property type="entry name" value="DnaJ"/>
    <property type="match status" value="1"/>
</dbReference>
<dbReference type="GO" id="GO:0006457">
    <property type="term" value="P:protein folding"/>
    <property type="evidence" value="ECO:0007669"/>
    <property type="project" value="InterPro"/>
</dbReference>
<accession>G3ATZ5</accession>
<evidence type="ECO:0000256" key="6">
    <source>
        <dbReference type="PROSITE-ProRule" id="PRU00546"/>
    </source>
</evidence>
<evidence type="ECO:0000256" key="5">
    <source>
        <dbReference type="ARBA" id="ARBA00023186"/>
    </source>
</evidence>
<dbReference type="Pfam" id="PF00684">
    <property type="entry name" value="DnaJ_CXXCXGXG"/>
    <property type="match status" value="1"/>
</dbReference>
<dbReference type="InterPro" id="IPR044713">
    <property type="entry name" value="DNJA1/2-like"/>
</dbReference>
<evidence type="ECO:0000313" key="11">
    <source>
        <dbReference type="Proteomes" id="UP000000709"/>
    </source>
</evidence>
<dbReference type="AlphaFoldDB" id="G3ATZ5"/>
<keyword evidence="7" id="KW-0732">Signal</keyword>
<dbReference type="FunCoup" id="G3ATZ5">
    <property type="interactions" value="483"/>
</dbReference>
<dbReference type="PROSITE" id="PS51188">
    <property type="entry name" value="ZF_CR"/>
    <property type="match status" value="1"/>
</dbReference>
<dbReference type="Pfam" id="PF00226">
    <property type="entry name" value="DnaJ"/>
    <property type="match status" value="1"/>
</dbReference>
<evidence type="ECO:0000259" key="8">
    <source>
        <dbReference type="PROSITE" id="PS50076"/>
    </source>
</evidence>
<feature type="signal peptide" evidence="7">
    <location>
        <begin position="1"/>
        <end position="18"/>
    </location>
</feature>
<dbReference type="SUPFAM" id="SSF57938">
    <property type="entry name" value="DnaJ/Hsp40 cysteine-rich domain"/>
    <property type="match status" value="1"/>
</dbReference>
<keyword evidence="1 6" id="KW-0479">Metal-binding</keyword>
<dbReference type="RefSeq" id="XP_007377342.1">
    <property type="nucleotide sequence ID" value="XM_007377280.1"/>
</dbReference>
<dbReference type="KEGG" id="spaa:SPAPADRAFT_63224"/>
<dbReference type="InterPro" id="IPR001623">
    <property type="entry name" value="DnaJ_domain"/>
</dbReference>
<dbReference type="GO" id="GO:0030544">
    <property type="term" value="F:Hsp70 protein binding"/>
    <property type="evidence" value="ECO:0007669"/>
    <property type="project" value="InterPro"/>
</dbReference>
<dbReference type="Pfam" id="PF01556">
    <property type="entry name" value="DnaJ_C"/>
    <property type="match status" value="1"/>
</dbReference>